<dbReference type="InterPro" id="IPR033900">
    <property type="entry name" value="Gram_neg_porin_domain"/>
</dbReference>
<dbReference type="InterPro" id="IPR023614">
    <property type="entry name" value="Porin_dom_sf"/>
</dbReference>
<keyword evidence="2 4" id="KW-0732">Signal</keyword>
<evidence type="ECO:0000259" key="5">
    <source>
        <dbReference type="Pfam" id="PF13609"/>
    </source>
</evidence>
<keyword evidence="3" id="KW-0472">Membrane</keyword>
<evidence type="ECO:0000313" key="7">
    <source>
        <dbReference type="Proteomes" id="UP000809621"/>
    </source>
</evidence>
<dbReference type="Proteomes" id="UP000809621">
    <property type="component" value="Unassembled WGS sequence"/>
</dbReference>
<dbReference type="Gene3D" id="2.40.160.10">
    <property type="entry name" value="Porin"/>
    <property type="match status" value="1"/>
</dbReference>
<dbReference type="RefSeq" id="WP_205157054.1">
    <property type="nucleotide sequence ID" value="NZ_JAFEUM010000001.1"/>
</dbReference>
<sequence>MKKVLLAVAITSAFASAAATAATVYENDDTKLSIGGRAEVRGVFSDDFEGTMEDASRARINFGGETKISEGLTGFGFMEYQLEPNSKMSNRYLYAGLGTTVGKFSYGKQDTSNVIISDMTDIASEHSGQQQIIDASKDKQENTFLYQHTIADMFTVNANYNAVDEKDGDSFGISGLASLDFGLDLGLAYSSEEDLDQITLGAAYTLDNLYLGATYATVDLDEGSFNSVELAAEYKFTSEFRLIGIYGFAEHSKADEKDTDFFALEGQYRFNSSIRTYASYKIDNVKDANNELMVGLRYNF</sequence>
<feature type="chain" id="PRO_5046266673" evidence="4">
    <location>
        <begin position="22"/>
        <end position="300"/>
    </location>
</feature>
<dbReference type="PANTHER" id="PTHR34501:SF2">
    <property type="entry name" value="OUTER MEMBRANE PORIN F-RELATED"/>
    <property type="match status" value="1"/>
</dbReference>
<comment type="caution">
    <text evidence="6">The sequence shown here is derived from an EMBL/GenBank/DDBJ whole genome shotgun (WGS) entry which is preliminary data.</text>
</comment>
<dbReference type="CDD" id="cd00342">
    <property type="entry name" value="gram_neg_porins"/>
    <property type="match status" value="1"/>
</dbReference>
<evidence type="ECO:0000256" key="2">
    <source>
        <dbReference type="ARBA" id="ARBA00022729"/>
    </source>
</evidence>
<protein>
    <submittedName>
        <fullName evidence="6">Porin</fullName>
    </submittedName>
</protein>
<comment type="subcellular location">
    <subcellularLocation>
        <location evidence="1">Cell outer membrane</location>
        <topology evidence="1">Multi-pass membrane protein</topology>
    </subcellularLocation>
</comment>
<keyword evidence="7" id="KW-1185">Reference proteome</keyword>
<organism evidence="6 7">
    <name type="scientific">Vibrio ulleungensis</name>
    <dbReference type="NCBI Taxonomy" id="2807619"/>
    <lineage>
        <taxon>Bacteria</taxon>
        <taxon>Pseudomonadati</taxon>
        <taxon>Pseudomonadota</taxon>
        <taxon>Gammaproteobacteria</taxon>
        <taxon>Vibrionales</taxon>
        <taxon>Vibrionaceae</taxon>
        <taxon>Vibrio</taxon>
    </lineage>
</organism>
<reference evidence="6 7" key="1">
    <citation type="submission" date="2021-02" db="EMBL/GenBank/DDBJ databases">
        <authorList>
            <person name="Park J.-S."/>
        </authorList>
    </citation>
    <scope>NUCLEOTIDE SEQUENCE [LARGE SCALE GENOMIC DNA]</scope>
    <source>
        <strain evidence="6 7">188UL20-2</strain>
    </source>
</reference>
<dbReference type="InterPro" id="IPR050298">
    <property type="entry name" value="Gram-neg_bact_OMP"/>
</dbReference>
<dbReference type="EMBL" id="JAFEUM010000001">
    <property type="protein sequence ID" value="MBM7035455.1"/>
    <property type="molecule type" value="Genomic_DNA"/>
</dbReference>
<dbReference type="Pfam" id="PF13609">
    <property type="entry name" value="Porin_4"/>
    <property type="match status" value="1"/>
</dbReference>
<gene>
    <name evidence="6" type="ORF">JQC93_03465</name>
</gene>
<evidence type="ECO:0000313" key="6">
    <source>
        <dbReference type="EMBL" id="MBM7035455.1"/>
    </source>
</evidence>
<name>A0ABS2HCY2_9VIBR</name>
<feature type="domain" description="Porin" evidence="5">
    <location>
        <begin position="9"/>
        <end position="286"/>
    </location>
</feature>
<feature type="signal peptide" evidence="4">
    <location>
        <begin position="1"/>
        <end position="21"/>
    </location>
</feature>
<dbReference type="PANTHER" id="PTHR34501">
    <property type="entry name" value="PROTEIN YDDL-RELATED"/>
    <property type="match status" value="1"/>
</dbReference>
<accession>A0ABS2HCY2</accession>
<dbReference type="SUPFAM" id="SSF56935">
    <property type="entry name" value="Porins"/>
    <property type="match status" value="1"/>
</dbReference>
<evidence type="ECO:0000256" key="1">
    <source>
        <dbReference type="ARBA" id="ARBA00004571"/>
    </source>
</evidence>
<evidence type="ECO:0000256" key="3">
    <source>
        <dbReference type="ARBA" id="ARBA00023136"/>
    </source>
</evidence>
<evidence type="ECO:0000256" key="4">
    <source>
        <dbReference type="SAM" id="SignalP"/>
    </source>
</evidence>
<proteinExistence type="predicted"/>